<feature type="compositionally biased region" description="Basic and acidic residues" evidence="1">
    <location>
        <begin position="15"/>
        <end position="27"/>
    </location>
</feature>
<name>A0A9P8A8T2_MORAP</name>
<gene>
    <name evidence="3" type="ORF">KVV02_006030</name>
</gene>
<evidence type="ECO:0000256" key="1">
    <source>
        <dbReference type="SAM" id="MobiDB-lite"/>
    </source>
</evidence>
<evidence type="ECO:0000256" key="2">
    <source>
        <dbReference type="SAM" id="Phobius"/>
    </source>
</evidence>
<feature type="transmembrane region" description="Helical" evidence="2">
    <location>
        <begin position="59"/>
        <end position="77"/>
    </location>
</feature>
<feature type="transmembrane region" description="Helical" evidence="2">
    <location>
        <begin position="89"/>
        <end position="111"/>
    </location>
</feature>
<keyword evidence="2" id="KW-1133">Transmembrane helix</keyword>
<protein>
    <submittedName>
        <fullName evidence="3">Uncharacterized protein</fullName>
    </submittedName>
</protein>
<accession>A0A9P8A8T2</accession>
<proteinExistence type="predicted"/>
<keyword evidence="2" id="KW-0812">Transmembrane</keyword>
<feature type="region of interest" description="Disordered" evidence="1">
    <location>
        <begin position="1"/>
        <end position="27"/>
    </location>
</feature>
<dbReference type="AlphaFoldDB" id="A0A9P8A8T2"/>
<reference evidence="3" key="1">
    <citation type="submission" date="2021-07" db="EMBL/GenBank/DDBJ databases">
        <title>Draft genome of Mortierella alpina, strain LL118, isolated from an aspen leaf litter sample.</title>
        <authorList>
            <person name="Yang S."/>
            <person name="Vinatzer B.A."/>
        </authorList>
    </citation>
    <scope>NUCLEOTIDE SEQUENCE</scope>
    <source>
        <strain evidence="3">LL118</strain>
    </source>
</reference>
<evidence type="ECO:0000313" key="4">
    <source>
        <dbReference type="Proteomes" id="UP000717515"/>
    </source>
</evidence>
<dbReference type="Proteomes" id="UP000717515">
    <property type="component" value="Unassembled WGS sequence"/>
</dbReference>
<dbReference type="EMBL" id="JAIFTL010000064">
    <property type="protein sequence ID" value="KAG9324536.1"/>
    <property type="molecule type" value="Genomic_DNA"/>
</dbReference>
<keyword evidence="2" id="KW-0472">Membrane</keyword>
<sequence>MEVVQDPQRDHRHGTKDQEFTNSKDSKGNFQRKHVATVMDSSPLQQKNRMQYRFRNYRFVYKIISFITLITQGNRHWKEGTSDDDFSSLVGMYLGLTLLLLQENATIFVPLAEKKKKEAGLGILVMKALEKQGPQIIYGGMGSGSNVMGDMGIGGADSGIEYIPVKVVISGTDEREGFAKGSLDRAWNDN</sequence>
<evidence type="ECO:0000313" key="3">
    <source>
        <dbReference type="EMBL" id="KAG9324536.1"/>
    </source>
</evidence>
<organism evidence="3 4">
    <name type="scientific">Mortierella alpina</name>
    <name type="common">Oleaginous fungus</name>
    <name type="synonym">Mortierella renispora</name>
    <dbReference type="NCBI Taxonomy" id="64518"/>
    <lineage>
        <taxon>Eukaryota</taxon>
        <taxon>Fungi</taxon>
        <taxon>Fungi incertae sedis</taxon>
        <taxon>Mucoromycota</taxon>
        <taxon>Mortierellomycotina</taxon>
        <taxon>Mortierellomycetes</taxon>
        <taxon>Mortierellales</taxon>
        <taxon>Mortierellaceae</taxon>
        <taxon>Mortierella</taxon>
    </lineage>
</organism>
<comment type="caution">
    <text evidence="3">The sequence shown here is derived from an EMBL/GenBank/DDBJ whole genome shotgun (WGS) entry which is preliminary data.</text>
</comment>